<gene>
    <name evidence="1" type="ORF">ABFY20_14495</name>
</gene>
<accession>A0AB39BE64</accession>
<dbReference type="SUPFAM" id="SSF51161">
    <property type="entry name" value="Trimeric LpxA-like enzymes"/>
    <property type="match status" value="1"/>
</dbReference>
<dbReference type="CDD" id="cd04645">
    <property type="entry name" value="LbH_gamma_CA_like"/>
    <property type="match status" value="1"/>
</dbReference>
<dbReference type="InterPro" id="IPR047324">
    <property type="entry name" value="LbH_gamma_CA-like"/>
</dbReference>
<protein>
    <submittedName>
        <fullName evidence="1">Gamma carbonic anhydrase family protein</fullName>
    </submittedName>
</protein>
<dbReference type="Gene3D" id="2.160.10.10">
    <property type="entry name" value="Hexapeptide repeat proteins"/>
    <property type="match status" value="1"/>
</dbReference>
<dbReference type="PANTHER" id="PTHR13061:SF29">
    <property type="entry name" value="GAMMA CARBONIC ANHYDRASE-LIKE 1, MITOCHONDRIAL-RELATED"/>
    <property type="match status" value="1"/>
</dbReference>
<dbReference type="Pfam" id="PF00132">
    <property type="entry name" value="Hexapep"/>
    <property type="match status" value="1"/>
</dbReference>
<reference evidence="1" key="1">
    <citation type="submission" date="2024-05" db="EMBL/GenBank/DDBJ databases">
        <title>Herbiconiux sp. A18JL235.</title>
        <authorList>
            <person name="Zhang G."/>
        </authorList>
    </citation>
    <scope>NUCLEOTIDE SEQUENCE</scope>
    <source>
        <strain evidence="1">A18JL235</strain>
    </source>
</reference>
<dbReference type="EMBL" id="CP162511">
    <property type="protein sequence ID" value="XDI04533.1"/>
    <property type="molecule type" value="Genomic_DNA"/>
</dbReference>
<dbReference type="PANTHER" id="PTHR13061">
    <property type="entry name" value="DYNACTIN SUBUNIT P25"/>
    <property type="match status" value="1"/>
</dbReference>
<dbReference type="InterPro" id="IPR001451">
    <property type="entry name" value="Hexapep"/>
</dbReference>
<dbReference type="RefSeq" id="WP_368496938.1">
    <property type="nucleotide sequence ID" value="NZ_CP162511.1"/>
</dbReference>
<proteinExistence type="predicted"/>
<evidence type="ECO:0000313" key="1">
    <source>
        <dbReference type="EMBL" id="XDI04533.1"/>
    </source>
</evidence>
<dbReference type="InterPro" id="IPR050484">
    <property type="entry name" value="Transf_Hexapept/Carb_Anhydrase"/>
</dbReference>
<sequence length="190" mass="18922">MIISYDGATPEIAVDAWVAPTATVIGRVTLAARSSVYYGAVLRGDNDPIVLGEGSNLQDNVVVHTDLGSPVTVGAGVSVGHGAVLHGCTVEDGSLVGMNATVLNGAVIGAGSLVAAGAVVLEGTVVPPGSLVAGVPAKVRRSLSEEERAGILRNAGRYLELTPGHAAAVVVGAEDGESSADRSGEWGLFG</sequence>
<dbReference type="InterPro" id="IPR011004">
    <property type="entry name" value="Trimer_LpxA-like_sf"/>
</dbReference>
<dbReference type="AlphaFoldDB" id="A0AB39BE64"/>
<name>A0AB39BE64_9MICO</name>
<organism evidence="1">
    <name type="scientific">Herbiconiux sp. A18JL235</name>
    <dbReference type="NCBI Taxonomy" id="3152363"/>
    <lineage>
        <taxon>Bacteria</taxon>
        <taxon>Bacillati</taxon>
        <taxon>Actinomycetota</taxon>
        <taxon>Actinomycetes</taxon>
        <taxon>Micrococcales</taxon>
        <taxon>Microbacteriaceae</taxon>
        <taxon>Herbiconiux</taxon>
    </lineage>
</organism>